<feature type="non-terminal residue" evidence="2">
    <location>
        <position position="124"/>
    </location>
</feature>
<dbReference type="HOGENOM" id="CLU_2008633_0_0_9"/>
<name>C0EF94_9FIRM</name>
<evidence type="ECO:0000256" key="1">
    <source>
        <dbReference type="SAM" id="Phobius"/>
    </source>
</evidence>
<dbReference type="Proteomes" id="UP000003340">
    <property type="component" value="Unassembled WGS sequence"/>
</dbReference>
<proteinExistence type="predicted"/>
<comment type="caution">
    <text evidence="2">The sequence shown here is derived from an EMBL/GenBank/DDBJ whole genome shotgun (WGS) entry which is preliminary data.</text>
</comment>
<gene>
    <name evidence="2" type="ORF">CLOSTMETH_02535</name>
</gene>
<dbReference type="eggNOG" id="COG3547">
    <property type="taxonomic scope" value="Bacteria"/>
</dbReference>
<keyword evidence="1" id="KW-0812">Transmembrane</keyword>
<protein>
    <submittedName>
        <fullName evidence="2">Uncharacterized protein</fullName>
    </submittedName>
</protein>
<evidence type="ECO:0000313" key="2">
    <source>
        <dbReference type="EMBL" id="EEG29844.1"/>
    </source>
</evidence>
<feature type="transmembrane region" description="Helical" evidence="1">
    <location>
        <begin position="21"/>
        <end position="42"/>
    </location>
</feature>
<organism evidence="2 3">
    <name type="scientific">[Clostridium] methylpentosum DSM 5476</name>
    <dbReference type="NCBI Taxonomy" id="537013"/>
    <lineage>
        <taxon>Bacteria</taxon>
        <taxon>Bacillati</taxon>
        <taxon>Bacillota</taxon>
        <taxon>Clostridia</taxon>
        <taxon>Eubacteriales</taxon>
        <taxon>Oscillospiraceae</taxon>
        <taxon>Oscillospiraceae incertae sedis</taxon>
    </lineage>
</organism>
<dbReference type="STRING" id="537013.CLOSTMETH_02535"/>
<keyword evidence="1" id="KW-1133">Transmembrane helix</keyword>
<accession>C0EF94</accession>
<reference evidence="2 3" key="2">
    <citation type="submission" date="2009-02" db="EMBL/GenBank/DDBJ databases">
        <title>Draft genome sequence of Clostridium methylpentosum (DSM 5476).</title>
        <authorList>
            <person name="Sudarsanam P."/>
            <person name="Ley R."/>
            <person name="Guruge J."/>
            <person name="Turnbaugh P.J."/>
            <person name="Mahowald M."/>
            <person name="Liep D."/>
            <person name="Gordon J."/>
        </authorList>
    </citation>
    <scope>NUCLEOTIDE SEQUENCE [LARGE SCALE GENOMIC DNA]</scope>
    <source>
        <strain evidence="2 3">DSM 5476</strain>
    </source>
</reference>
<keyword evidence="1" id="KW-0472">Membrane</keyword>
<dbReference type="EMBL" id="ACEC01000086">
    <property type="protein sequence ID" value="EEG29844.1"/>
    <property type="molecule type" value="Genomic_DNA"/>
</dbReference>
<sequence length="124" mass="13723">MSWNDERRSVTMTRGEALKNFCIKSILPAAVAMLLFCIFKSACTKTRSPIMCGCGYSAVYQKWCKKRGYHFCKDKALDIYTSACGHIGAMPKTDTAKLLVQQTVSQLRATSAALAALKLEMQSL</sequence>
<reference evidence="2 3" key="1">
    <citation type="submission" date="2009-01" db="EMBL/GenBank/DDBJ databases">
        <authorList>
            <person name="Fulton L."/>
            <person name="Clifton S."/>
            <person name="Fulton B."/>
            <person name="Xu J."/>
            <person name="Minx P."/>
            <person name="Pepin K.H."/>
            <person name="Johnson M."/>
            <person name="Bhonagiri V."/>
            <person name="Nash W.E."/>
            <person name="Mardis E.R."/>
            <person name="Wilson R.K."/>
        </authorList>
    </citation>
    <scope>NUCLEOTIDE SEQUENCE [LARGE SCALE GENOMIC DNA]</scope>
    <source>
        <strain evidence="2 3">DSM 5476</strain>
    </source>
</reference>
<dbReference type="AlphaFoldDB" id="C0EF94"/>
<keyword evidence="3" id="KW-1185">Reference proteome</keyword>
<evidence type="ECO:0000313" key="3">
    <source>
        <dbReference type="Proteomes" id="UP000003340"/>
    </source>
</evidence>